<accession>A0ABP6ZUG1</accession>
<dbReference type="SUPFAM" id="SSF101898">
    <property type="entry name" value="NHL repeat"/>
    <property type="match status" value="1"/>
</dbReference>
<evidence type="ECO:0000313" key="2">
    <source>
        <dbReference type="EMBL" id="GAA3619478.1"/>
    </source>
</evidence>
<dbReference type="EMBL" id="BAABAB010000015">
    <property type="protein sequence ID" value="GAA3619478.1"/>
    <property type="molecule type" value="Genomic_DNA"/>
</dbReference>
<keyword evidence="3" id="KW-1185">Reference proteome</keyword>
<protein>
    <submittedName>
        <fullName evidence="2">Uncharacterized protein</fullName>
    </submittedName>
</protein>
<dbReference type="Proteomes" id="UP001501490">
    <property type="component" value="Unassembled WGS sequence"/>
</dbReference>
<proteinExistence type="predicted"/>
<sequence length="1321" mass="136183">MTVIRIRDKISLTPGGIINLDLPPGGEDIVLVAREIVLGGGRITDRPVTLVAEVLTQVGGIDRGLTLSHSAPPQDSITLARGTVEPDVPVTESQQAAAGKDGFALTAYVRTLRASTAVTLGQGGGRGRIGRDEIRNACQMVPDSPDHPCRHLDIKHRDFIEGPPGGPGVDGQPGGQAGSVVIHCVSNGLGSAADWRGRGGAGGEGGEGGKGGKGAGFKPPPGDDGADGEKGATPADKNAVIVGHTETDWYALVAKLPYAPEWARFRAQQLAHILREHSGAGVSGGRTDGFLAERAGAARLPVVQPPFPLTDQQFVDVVDENGVEFDLEIVPEVSLYDSIRRGRAAEVEEALVALSGTAPGAVSAARDALKAALASLLGPGGSFLDQGDRARGRRTVADLARADAAAAIDRCARVLGQVFGGGASLVVPGLGPSPTSIDALALAGSLASLIGTIPPAQAGSPVPSVSPVSALPARPSLAVSRAHRTTAGPYEPGALPGSVPALIGLAQHGQWPALAGPTEARAVDLVQVAAQLRQATGPRPARDLIVELAEAVRTWLLADLRIEQAGDALAAVDWARATAQQALADLGAVGNSDFRKAIPVLMRAGGLAADAIRFHSLRAQRAARLYTLSEESLTGFGARSAVSDPDLIWSMVDRGEQLFGLTDTVREQVTALLASDADEQRDTYTARGTFRAKQDAGTARLKFVAPDLPPDPQAYPGSAEVFARLRSEEAGFWFDAALADIEGAQSDAKVTGATVTITFDSAENARTVPVTLTHQGFSSQLDLNGALHTQSALPATLGVVCVQAQTDGTETQEPIGLDYAVGSRDRTPPEIPAGGLEPEPTFPAYGRGVVAGWRLVLGLDSAQLDPSTITMIEVELRHESLQEKQIVNLLRVELATQGLAAGSSAPGRVTLTGEAPTGGLQVLLSSSDPAVLQVPSGVLVPAGERTANFSVKALKASGTSAVRIAARTADGVSRRARIPVRPALPPAVSRRVLGGAGVGAANCVVLVPGTGSAPDRLLVTVSPPKPSEAPSGPLVAPEVHLLGSDLSPVRVGEPGELPRAVSVDPTRSAAYVVLAEQLVKLDLATLSVVATAQLGFGLVDVCCAPTHGVVFVSDLSRGRIHVLSADDLSSRQILGGPLPGPANPLTGVSRMALDGDRIVVARGAAGLATPVAAVTEIRRQVDGTWAIGRNHDFAGPFIQPVAVAVDPVRGWVYVSSLGNPGRPPTLTVHNRNLLLRAELPLPGNANGLAVRPHDGLVYVASQGGTLLVDGPGEQVLRIQPTGPFPYSVAVNSAGSAYVADLIEHTVSKVETPAELKLVRLA</sequence>
<feature type="region of interest" description="Disordered" evidence="1">
    <location>
        <begin position="195"/>
        <end position="238"/>
    </location>
</feature>
<feature type="compositionally biased region" description="Gly residues" evidence="1">
    <location>
        <begin position="198"/>
        <end position="215"/>
    </location>
</feature>
<reference evidence="3" key="1">
    <citation type="journal article" date="2019" name="Int. J. Syst. Evol. Microbiol.">
        <title>The Global Catalogue of Microorganisms (GCM) 10K type strain sequencing project: providing services to taxonomists for standard genome sequencing and annotation.</title>
        <authorList>
            <consortium name="The Broad Institute Genomics Platform"/>
            <consortium name="The Broad Institute Genome Sequencing Center for Infectious Disease"/>
            <person name="Wu L."/>
            <person name="Ma J."/>
        </authorList>
    </citation>
    <scope>NUCLEOTIDE SEQUENCE [LARGE SCALE GENOMIC DNA]</scope>
    <source>
        <strain evidence="3">JCM 16929</strain>
    </source>
</reference>
<evidence type="ECO:0000313" key="3">
    <source>
        <dbReference type="Proteomes" id="UP001501490"/>
    </source>
</evidence>
<organism evidence="2 3">
    <name type="scientific">Microlunatus ginsengisoli</name>
    <dbReference type="NCBI Taxonomy" id="363863"/>
    <lineage>
        <taxon>Bacteria</taxon>
        <taxon>Bacillati</taxon>
        <taxon>Actinomycetota</taxon>
        <taxon>Actinomycetes</taxon>
        <taxon>Propionibacteriales</taxon>
        <taxon>Propionibacteriaceae</taxon>
        <taxon>Microlunatus</taxon>
    </lineage>
</organism>
<comment type="caution">
    <text evidence="2">The sequence shown here is derived from an EMBL/GenBank/DDBJ whole genome shotgun (WGS) entry which is preliminary data.</text>
</comment>
<dbReference type="InterPro" id="IPR015943">
    <property type="entry name" value="WD40/YVTN_repeat-like_dom_sf"/>
</dbReference>
<dbReference type="RefSeq" id="WP_344804379.1">
    <property type="nucleotide sequence ID" value="NZ_BAABAB010000015.1"/>
</dbReference>
<dbReference type="Gene3D" id="2.130.10.10">
    <property type="entry name" value="YVTN repeat-like/Quinoprotein amine dehydrogenase"/>
    <property type="match status" value="1"/>
</dbReference>
<evidence type="ECO:0000256" key="1">
    <source>
        <dbReference type="SAM" id="MobiDB-lite"/>
    </source>
</evidence>
<name>A0ABP6ZUG1_9ACTN</name>
<gene>
    <name evidence="2" type="ORF">GCM10022236_22130</name>
</gene>